<dbReference type="RefSeq" id="WP_092684228.1">
    <property type="nucleotide sequence ID" value="NZ_FNMZ01000008.1"/>
</dbReference>
<dbReference type="Pfam" id="PF13714">
    <property type="entry name" value="PEP_mutase"/>
    <property type="match status" value="1"/>
</dbReference>
<evidence type="ECO:0000313" key="1">
    <source>
        <dbReference type="EMBL" id="SDX68786.1"/>
    </source>
</evidence>
<sequence>MTHAASLRTLLKTGEMVVAPGAFDGITGRMVASAGFPAVYMTGAGTSMTLGYPDYGLITMTEMVANAQRIVHASDLPLISDADTGYGNELNVWRTVQEFERAGVAAIHIEDQAFPKKCGHLDDKELASREDFAAKIRAAAAARRSPDFTIIARTDARGPAGLDEAIARGNLALAAGADMIFVEAPQSMEEVAAVPRLIKGPCLFNMVRGGKSPDVSIAEARQMGFAVSIVPGLLLRGIVETCDALLSDLREDRFPPDRSSPGALFARFDAAEWDERRTAYRDSSDGTPSSCAAAE</sequence>
<accession>A0A1H3DQV7</accession>
<dbReference type="InterPro" id="IPR018523">
    <property type="entry name" value="Isocitrate_lyase_ph_CS"/>
</dbReference>
<keyword evidence="2" id="KW-1185">Reference proteome</keyword>
<dbReference type="InterPro" id="IPR015813">
    <property type="entry name" value="Pyrv/PenolPyrv_kinase-like_dom"/>
</dbReference>
<dbReference type="PROSITE" id="PS00161">
    <property type="entry name" value="ISOCITRATE_LYASE"/>
    <property type="match status" value="1"/>
</dbReference>
<dbReference type="GO" id="GO:0016833">
    <property type="term" value="F:oxo-acid-lyase activity"/>
    <property type="evidence" value="ECO:0007669"/>
    <property type="project" value="UniProtKB-ARBA"/>
</dbReference>
<dbReference type="CDD" id="cd00377">
    <property type="entry name" value="ICL_PEPM"/>
    <property type="match status" value="1"/>
</dbReference>
<protein>
    <submittedName>
        <fullName evidence="1">2-Methylisocitrate lyase, PEP mutase family</fullName>
    </submittedName>
</protein>
<evidence type="ECO:0000313" key="2">
    <source>
        <dbReference type="Proteomes" id="UP000199118"/>
    </source>
</evidence>
<dbReference type="PANTHER" id="PTHR42905:SF5">
    <property type="entry name" value="CARBOXYVINYL-CARBOXYPHOSPHONATE PHOSPHORYLMUTASE, CHLOROPLASTIC"/>
    <property type="match status" value="1"/>
</dbReference>
<dbReference type="OrthoDB" id="8629576at2"/>
<keyword evidence="1" id="KW-0456">Lyase</keyword>
<dbReference type="Proteomes" id="UP000199118">
    <property type="component" value="Unassembled WGS sequence"/>
</dbReference>
<dbReference type="AlphaFoldDB" id="A0A1H3DQV7"/>
<dbReference type="SUPFAM" id="SSF51621">
    <property type="entry name" value="Phosphoenolpyruvate/pyruvate domain"/>
    <property type="match status" value="1"/>
</dbReference>
<dbReference type="PANTHER" id="PTHR42905">
    <property type="entry name" value="PHOSPHOENOLPYRUVATE CARBOXYLASE"/>
    <property type="match status" value="1"/>
</dbReference>
<dbReference type="InterPro" id="IPR040442">
    <property type="entry name" value="Pyrv_kinase-like_dom_sf"/>
</dbReference>
<dbReference type="Gene3D" id="3.20.20.60">
    <property type="entry name" value="Phosphoenolpyruvate-binding domains"/>
    <property type="match status" value="1"/>
</dbReference>
<reference evidence="1 2" key="1">
    <citation type="submission" date="2016-10" db="EMBL/GenBank/DDBJ databases">
        <authorList>
            <person name="de Groot N.N."/>
        </authorList>
    </citation>
    <scope>NUCLEOTIDE SEQUENCE [LARGE SCALE GENOMIC DNA]</scope>
    <source>
        <strain evidence="1 2">DSM 17890</strain>
    </source>
</reference>
<proteinExistence type="predicted"/>
<name>A0A1H3DQV7_9RHOB</name>
<gene>
    <name evidence="1" type="ORF">SAMN05444336_108108</name>
</gene>
<dbReference type="InterPro" id="IPR039556">
    <property type="entry name" value="ICL/PEPM"/>
</dbReference>
<dbReference type="EMBL" id="FNMZ01000008">
    <property type="protein sequence ID" value="SDX68786.1"/>
    <property type="molecule type" value="Genomic_DNA"/>
</dbReference>
<dbReference type="STRING" id="356660.SAMN05444336_108108"/>
<organism evidence="1 2">
    <name type="scientific">Albimonas donghaensis</name>
    <dbReference type="NCBI Taxonomy" id="356660"/>
    <lineage>
        <taxon>Bacteria</taxon>
        <taxon>Pseudomonadati</taxon>
        <taxon>Pseudomonadota</taxon>
        <taxon>Alphaproteobacteria</taxon>
        <taxon>Rhodobacterales</taxon>
        <taxon>Paracoccaceae</taxon>
        <taxon>Albimonas</taxon>
    </lineage>
</organism>